<dbReference type="eggNOG" id="ENOG502QSWD">
    <property type="taxonomic scope" value="Eukaryota"/>
</dbReference>
<dbReference type="GO" id="GO:0005634">
    <property type="term" value="C:nucleus"/>
    <property type="evidence" value="ECO:0007669"/>
    <property type="project" value="UniProtKB-SubCell"/>
</dbReference>
<dbReference type="Gramene" id="ERM95366">
    <property type="protein sequence ID" value="ERM95366"/>
    <property type="gene ID" value="AMTR_s00008p00198780"/>
</dbReference>
<feature type="domain" description="ACT" evidence="8">
    <location>
        <begin position="181"/>
        <end position="257"/>
    </location>
</feature>
<dbReference type="SUPFAM" id="SSF55021">
    <property type="entry name" value="ACT-like"/>
    <property type="match status" value="1"/>
</dbReference>
<keyword evidence="4" id="KW-0804">Transcription</keyword>
<dbReference type="Pfam" id="PF22754">
    <property type="entry name" value="bHLH-TF_ACT-like_plant"/>
    <property type="match status" value="1"/>
</dbReference>
<comment type="subcellular location">
    <subcellularLocation>
        <location evidence="1">Nucleus</location>
    </subcellularLocation>
</comment>
<feature type="region of interest" description="Disordered" evidence="6">
    <location>
        <begin position="38"/>
        <end position="74"/>
    </location>
</feature>
<evidence type="ECO:0000256" key="3">
    <source>
        <dbReference type="ARBA" id="ARBA00023125"/>
    </source>
</evidence>
<protein>
    <recommendedName>
        <fullName evidence="11">BHLH domain-containing protein</fullName>
    </recommendedName>
</protein>
<dbReference type="HOGENOM" id="CLU_044652_1_0_1"/>
<dbReference type="EMBL" id="KI397486">
    <property type="protein sequence ID" value="ERM95366.1"/>
    <property type="molecule type" value="Genomic_DNA"/>
</dbReference>
<name>W1NIT0_AMBTC</name>
<evidence type="ECO:0000256" key="6">
    <source>
        <dbReference type="SAM" id="MobiDB-lite"/>
    </source>
</evidence>
<keyword evidence="2" id="KW-0805">Transcription regulation</keyword>
<reference evidence="10" key="1">
    <citation type="journal article" date="2013" name="Science">
        <title>The Amborella genome and the evolution of flowering plants.</title>
        <authorList>
            <consortium name="Amborella Genome Project"/>
        </authorList>
    </citation>
    <scope>NUCLEOTIDE SEQUENCE [LARGE SCALE GENOMIC DNA]</scope>
</reference>
<gene>
    <name evidence="9" type="ORF">AMTR_s00008p00198780</name>
</gene>
<dbReference type="InterPro" id="IPR045865">
    <property type="entry name" value="ACT-like_dom_sf"/>
</dbReference>
<sequence length="257" mass="29463">MALEAVAFPHNFFNYGCKELYSLVEALEKEEIDTITTEEDQVQWDASSSSEPKAAAVARRKRRRSRSCKNKEEVENQRMTHIAIERNRRKQMNEYLSVLRSLMPESYIQKGDQASIVGGAIDFVKELEQLVQTLEAQKRIKERRECPRPFGDLFALPRHPQPSLECAFGDVEVTMADSHATLKVLSRRRPRQLLKLVAAFHNLRLTILHLNITTVDQMVLYSFSVKVEEECRITSVDEIASAVYEILGKIHEEASLS</sequence>
<dbReference type="GO" id="GO:0000978">
    <property type="term" value="F:RNA polymerase II cis-regulatory region sequence-specific DNA binding"/>
    <property type="evidence" value="ECO:0000318"/>
    <property type="project" value="GO_Central"/>
</dbReference>
<dbReference type="OrthoDB" id="684567at2759"/>
<keyword evidence="3" id="KW-0238">DNA-binding</keyword>
<dbReference type="OMA" id="AIDMESH"/>
<dbReference type="InterPro" id="IPR002912">
    <property type="entry name" value="ACT_dom"/>
</dbReference>
<proteinExistence type="predicted"/>
<accession>W1NIT0</accession>
<dbReference type="KEGG" id="atr:18423285"/>
<evidence type="ECO:0000256" key="2">
    <source>
        <dbReference type="ARBA" id="ARBA00023015"/>
    </source>
</evidence>
<dbReference type="InterPro" id="IPR044283">
    <property type="entry name" value="FAMA/SPEECHLESS/MUTE-like"/>
</dbReference>
<evidence type="ECO:0000256" key="5">
    <source>
        <dbReference type="ARBA" id="ARBA00023242"/>
    </source>
</evidence>
<dbReference type="GO" id="GO:0006357">
    <property type="term" value="P:regulation of transcription by RNA polymerase II"/>
    <property type="evidence" value="ECO:0000318"/>
    <property type="project" value="GO_Central"/>
</dbReference>
<evidence type="ECO:0000259" key="8">
    <source>
        <dbReference type="PROSITE" id="PS51671"/>
    </source>
</evidence>
<feature type="domain" description="BHLH" evidence="7">
    <location>
        <begin position="76"/>
        <end position="127"/>
    </location>
</feature>
<feature type="compositionally biased region" description="Basic residues" evidence="6">
    <location>
        <begin position="58"/>
        <end position="68"/>
    </location>
</feature>
<dbReference type="Pfam" id="PF00010">
    <property type="entry name" value="HLH"/>
    <property type="match status" value="1"/>
</dbReference>
<dbReference type="InterPro" id="IPR054502">
    <property type="entry name" value="bHLH-TF_ACT-like_plant"/>
</dbReference>
<dbReference type="Proteomes" id="UP000017836">
    <property type="component" value="Unassembled WGS sequence"/>
</dbReference>
<dbReference type="SMART" id="SM00353">
    <property type="entry name" value="HLH"/>
    <property type="match status" value="1"/>
</dbReference>
<evidence type="ECO:0000256" key="4">
    <source>
        <dbReference type="ARBA" id="ARBA00023163"/>
    </source>
</evidence>
<organism evidence="9 10">
    <name type="scientific">Amborella trichopoda</name>
    <dbReference type="NCBI Taxonomy" id="13333"/>
    <lineage>
        <taxon>Eukaryota</taxon>
        <taxon>Viridiplantae</taxon>
        <taxon>Streptophyta</taxon>
        <taxon>Embryophyta</taxon>
        <taxon>Tracheophyta</taxon>
        <taxon>Spermatophyta</taxon>
        <taxon>Magnoliopsida</taxon>
        <taxon>Amborellales</taxon>
        <taxon>Amborellaceae</taxon>
        <taxon>Amborella</taxon>
    </lineage>
</organism>
<dbReference type="InterPro" id="IPR036638">
    <property type="entry name" value="HLH_DNA-bd_sf"/>
</dbReference>
<evidence type="ECO:0000256" key="1">
    <source>
        <dbReference type="ARBA" id="ARBA00004123"/>
    </source>
</evidence>
<evidence type="ECO:0008006" key="11">
    <source>
        <dbReference type="Google" id="ProtNLM"/>
    </source>
</evidence>
<keyword evidence="5" id="KW-0539">Nucleus</keyword>
<dbReference type="AlphaFoldDB" id="W1NIT0"/>
<dbReference type="PANTHER" id="PTHR46684:SF6">
    <property type="entry name" value="TRANSCRIPTION FACTOR FAMA"/>
    <property type="match status" value="1"/>
</dbReference>
<dbReference type="Gene3D" id="4.10.280.10">
    <property type="entry name" value="Helix-loop-helix DNA-binding domain"/>
    <property type="match status" value="1"/>
</dbReference>
<evidence type="ECO:0000259" key="7">
    <source>
        <dbReference type="PROSITE" id="PS50888"/>
    </source>
</evidence>
<dbReference type="PANTHER" id="PTHR46684">
    <property type="entry name" value="TRANSCRIPTION FACTOR FAMA"/>
    <property type="match status" value="1"/>
</dbReference>
<dbReference type="GO" id="GO:0010052">
    <property type="term" value="P:guard cell differentiation"/>
    <property type="evidence" value="ECO:0007669"/>
    <property type="project" value="InterPro"/>
</dbReference>
<keyword evidence="10" id="KW-1185">Reference proteome</keyword>
<dbReference type="PROSITE" id="PS50888">
    <property type="entry name" value="BHLH"/>
    <property type="match status" value="1"/>
</dbReference>
<dbReference type="SUPFAM" id="SSF47459">
    <property type="entry name" value="HLH, helix-loop-helix DNA-binding domain"/>
    <property type="match status" value="1"/>
</dbReference>
<dbReference type="InterPro" id="IPR011598">
    <property type="entry name" value="bHLH_dom"/>
</dbReference>
<evidence type="ECO:0000313" key="9">
    <source>
        <dbReference type="EMBL" id="ERM95366.1"/>
    </source>
</evidence>
<dbReference type="PROSITE" id="PS51671">
    <property type="entry name" value="ACT"/>
    <property type="match status" value="1"/>
</dbReference>
<dbReference type="CDD" id="cd11448">
    <property type="entry name" value="bHLH_AtFAMA_like"/>
    <property type="match status" value="1"/>
</dbReference>
<dbReference type="GO" id="GO:0000981">
    <property type="term" value="F:DNA-binding transcription factor activity, RNA polymerase II-specific"/>
    <property type="evidence" value="ECO:0000318"/>
    <property type="project" value="GO_Central"/>
</dbReference>
<evidence type="ECO:0000313" key="10">
    <source>
        <dbReference type="Proteomes" id="UP000017836"/>
    </source>
</evidence>
<dbReference type="GO" id="GO:0046983">
    <property type="term" value="F:protein dimerization activity"/>
    <property type="evidence" value="ECO:0007669"/>
    <property type="project" value="InterPro"/>
</dbReference>